<dbReference type="PANTHER" id="PTHR43441">
    <property type="entry name" value="RIBOSOMAL-PROTEIN-SERINE ACETYLTRANSFERASE"/>
    <property type="match status" value="1"/>
</dbReference>
<dbReference type="PROSITE" id="PS51186">
    <property type="entry name" value="GNAT"/>
    <property type="match status" value="1"/>
</dbReference>
<protein>
    <submittedName>
        <fullName evidence="2">RimJ/RimL family protein N-acetyltransferase</fullName>
    </submittedName>
</protein>
<dbReference type="GO" id="GO:0005737">
    <property type="term" value="C:cytoplasm"/>
    <property type="evidence" value="ECO:0007669"/>
    <property type="project" value="TreeGrafter"/>
</dbReference>
<dbReference type="AlphaFoldDB" id="A0A2N7AXM6"/>
<dbReference type="GO" id="GO:1990189">
    <property type="term" value="F:protein N-terminal-serine acetyltransferase activity"/>
    <property type="evidence" value="ECO:0007669"/>
    <property type="project" value="TreeGrafter"/>
</dbReference>
<accession>A0A2N7AXM6</accession>
<dbReference type="EMBL" id="NIPR01000001">
    <property type="protein sequence ID" value="PMD73822.1"/>
    <property type="molecule type" value="Genomic_DNA"/>
</dbReference>
<sequence length="180" mass="20507">MLSYTVTSDIKLAVPRPILDGPKLFKLLNSDRKFFGYYLPWVKFTKTATDEIKFLQSTNKHLGTGDSLNLIIWFKEQIAGMISFNHFEKSRNSADIGYWLGKDFQGKGIITQAVKGLCDLGFQDYDLNRVIIVAAIDNKPSNAVAQHAGFHLEGTLRQNEPLDDGFHDENIYSFLKDEWK</sequence>
<dbReference type="InterPro" id="IPR016181">
    <property type="entry name" value="Acyl_CoA_acyltransferase"/>
</dbReference>
<dbReference type="RefSeq" id="WP_102194933.1">
    <property type="nucleotide sequence ID" value="NZ_NIPR01000001.1"/>
</dbReference>
<dbReference type="InterPro" id="IPR000182">
    <property type="entry name" value="GNAT_dom"/>
</dbReference>
<evidence type="ECO:0000259" key="1">
    <source>
        <dbReference type="PROSITE" id="PS51186"/>
    </source>
</evidence>
<reference evidence="2 3" key="1">
    <citation type="submission" date="2017-05" db="EMBL/GenBank/DDBJ databases">
        <title>Lactobacillus nurukis nov., sp. nov., isolated from nuruk.</title>
        <authorList>
            <person name="Kim S.-J."/>
        </authorList>
    </citation>
    <scope>NUCLEOTIDE SEQUENCE [LARGE SCALE GENOMIC DNA]</scope>
    <source>
        <strain evidence="2 3">SYF10-1a</strain>
    </source>
</reference>
<name>A0A2N7AXM6_9LACO</name>
<dbReference type="Pfam" id="PF13302">
    <property type="entry name" value="Acetyltransf_3"/>
    <property type="match status" value="1"/>
</dbReference>
<dbReference type="Gene3D" id="3.40.630.30">
    <property type="match status" value="1"/>
</dbReference>
<evidence type="ECO:0000313" key="3">
    <source>
        <dbReference type="Proteomes" id="UP000235649"/>
    </source>
</evidence>
<dbReference type="InterPro" id="IPR051908">
    <property type="entry name" value="Ribosomal_N-acetyltransferase"/>
</dbReference>
<dbReference type="SUPFAM" id="SSF55729">
    <property type="entry name" value="Acyl-CoA N-acyltransferases (Nat)"/>
    <property type="match status" value="1"/>
</dbReference>
<feature type="domain" description="N-acetyltransferase" evidence="1">
    <location>
        <begin position="8"/>
        <end position="178"/>
    </location>
</feature>
<proteinExistence type="predicted"/>
<dbReference type="OrthoDB" id="9784707at2"/>
<organism evidence="2 3">
    <name type="scientific">Companilactobacillus nuruki</name>
    <dbReference type="NCBI Taxonomy" id="1993540"/>
    <lineage>
        <taxon>Bacteria</taxon>
        <taxon>Bacillati</taxon>
        <taxon>Bacillota</taxon>
        <taxon>Bacilli</taxon>
        <taxon>Lactobacillales</taxon>
        <taxon>Lactobacillaceae</taxon>
        <taxon>Companilactobacillus</taxon>
    </lineage>
</organism>
<dbReference type="PANTHER" id="PTHR43441:SF11">
    <property type="entry name" value="RIBOSOMAL-PROTEIN-SERINE ACETYLTRANSFERASE"/>
    <property type="match status" value="1"/>
</dbReference>
<comment type="caution">
    <text evidence="2">The sequence shown here is derived from an EMBL/GenBank/DDBJ whole genome shotgun (WGS) entry which is preliminary data.</text>
</comment>
<dbReference type="Proteomes" id="UP000235649">
    <property type="component" value="Unassembled WGS sequence"/>
</dbReference>
<keyword evidence="2" id="KW-0808">Transferase</keyword>
<dbReference type="GO" id="GO:0008999">
    <property type="term" value="F:protein-N-terminal-alanine acetyltransferase activity"/>
    <property type="evidence" value="ECO:0007669"/>
    <property type="project" value="TreeGrafter"/>
</dbReference>
<evidence type="ECO:0000313" key="2">
    <source>
        <dbReference type="EMBL" id="PMD73822.1"/>
    </source>
</evidence>
<gene>
    <name evidence="2" type="ORF">CBP76_00315</name>
</gene>
<keyword evidence="3" id="KW-1185">Reference proteome</keyword>